<dbReference type="InterPro" id="IPR023213">
    <property type="entry name" value="CAT-like_dom_sf"/>
</dbReference>
<keyword evidence="2" id="KW-1185">Reference proteome</keyword>
<accession>A0A8H5EWR1</accession>
<comment type="caution">
    <text evidence="1">The sequence shown here is derived from an EMBL/GenBank/DDBJ whole genome shotgun (WGS) entry which is preliminary data.</text>
</comment>
<sequence>MSTPTASPSAHAPTEQVYPLSLFDEMYAEVGVAMSWIVEGRIDMMLITSALDRITARWPLLACRIERSKDKRMQVRIRLPQDGTYPPGYKPYAATTATNPNPLTHFIPLPLPVAHDMLPEALMQAPDAPQSTRQWIDKSLPLTYWHVTHFAKEKNGAEHSVIGVTFPHAVFDGLGIARVIHTLEAELLGRDWEPPPLPVDAQDNNALESLLTSVMEEQNKGLRPPAKETFAGSIVGLWFSLTFLSFHLWQALWHKTQCRTMIIPEKAYTHLRDKTRDEAALEGKDQVPISTADVISALSFKTAFSDASPNTLLQLASFASVRRFSSSSSQDITSYPHNCVLSLPYPLFPGSHPRSLSLAALASELALHRQTFKLEDAADLYRRMQTAWHSGMNVSPYNPRAHESLMLSNVTIARIVDIDWTGAGSGVGKTICRYKAILTGLPLWFTNVVTVAGKLPDGSLVLDLALSKKRTDMFEAKVRELIAAANEPRPEGCQVVTT</sequence>
<dbReference type="AlphaFoldDB" id="A0A8H5EWR1"/>
<reference evidence="1 2" key="1">
    <citation type="journal article" date="2020" name="ISME J.">
        <title>Uncovering the hidden diversity of litter-decomposition mechanisms in mushroom-forming fungi.</title>
        <authorList>
            <person name="Floudas D."/>
            <person name="Bentzer J."/>
            <person name="Ahren D."/>
            <person name="Johansson T."/>
            <person name="Persson P."/>
            <person name="Tunlid A."/>
        </authorList>
    </citation>
    <scope>NUCLEOTIDE SEQUENCE [LARGE SCALE GENOMIC DNA]</scope>
    <source>
        <strain evidence="1 2">CBS 101986</strain>
    </source>
</reference>
<proteinExistence type="predicted"/>
<protein>
    <submittedName>
        <fullName evidence="1">Uncharacterized protein</fullName>
    </submittedName>
</protein>
<organism evidence="1 2">
    <name type="scientific">Psilocybe cf. subviscida</name>
    <dbReference type="NCBI Taxonomy" id="2480587"/>
    <lineage>
        <taxon>Eukaryota</taxon>
        <taxon>Fungi</taxon>
        <taxon>Dikarya</taxon>
        <taxon>Basidiomycota</taxon>
        <taxon>Agaricomycotina</taxon>
        <taxon>Agaricomycetes</taxon>
        <taxon>Agaricomycetidae</taxon>
        <taxon>Agaricales</taxon>
        <taxon>Agaricineae</taxon>
        <taxon>Strophariaceae</taxon>
        <taxon>Psilocybe</taxon>
    </lineage>
</organism>
<evidence type="ECO:0000313" key="2">
    <source>
        <dbReference type="Proteomes" id="UP000567179"/>
    </source>
</evidence>
<evidence type="ECO:0000313" key="1">
    <source>
        <dbReference type="EMBL" id="KAF5315176.1"/>
    </source>
</evidence>
<dbReference type="Gene3D" id="3.30.559.10">
    <property type="entry name" value="Chloramphenicol acetyltransferase-like domain"/>
    <property type="match status" value="2"/>
</dbReference>
<gene>
    <name evidence="1" type="ORF">D9619_007454</name>
</gene>
<name>A0A8H5EWR1_9AGAR</name>
<dbReference type="SUPFAM" id="SSF52777">
    <property type="entry name" value="CoA-dependent acyltransferases"/>
    <property type="match status" value="1"/>
</dbReference>
<dbReference type="EMBL" id="JAACJJ010000043">
    <property type="protein sequence ID" value="KAF5315176.1"/>
    <property type="molecule type" value="Genomic_DNA"/>
</dbReference>
<dbReference type="OrthoDB" id="21502at2759"/>
<dbReference type="Proteomes" id="UP000567179">
    <property type="component" value="Unassembled WGS sequence"/>
</dbReference>